<proteinExistence type="predicted"/>
<organism evidence="2 3">
    <name type="scientific">Meristemomyces frigidus</name>
    <dbReference type="NCBI Taxonomy" id="1508187"/>
    <lineage>
        <taxon>Eukaryota</taxon>
        <taxon>Fungi</taxon>
        <taxon>Dikarya</taxon>
        <taxon>Ascomycota</taxon>
        <taxon>Pezizomycotina</taxon>
        <taxon>Dothideomycetes</taxon>
        <taxon>Dothideomycetidae</taxon>
        <taxon>Mycosphaerellales</taxon>
        <taxon>Teratosphaeriaceae</taxon>
        <taxon>Meristemomyces</taxon>
    </lineage>
</organism>
<accession>A0AAN7T8E2</accession>
<sequence>MTGHLGKRKQGDAEEHDNTEEGRAAKIQARQGQRRDEQQPTPPDSVENEHLNSPRNLIGFDFNSISTYPDADRGADGDPVTEVEASHDHIFPAFPMPHPPSPSLVSARDLYDPEFGAKVVQRFASIQQARERRYGYAIAAAFPPGRTPLLARNAEELAQMELKRRYIEINDVREHQQQELEGQQEGQQKEWWEE</sequence>
<reference evidence="2" key="1">
    <citation type="submission" date="2023-08" db="EMBL/GenBank/DDBJ databases">
        <title>Black Yeasts Isolated from many extreme environments.</title>
        <authorList>
            <person name="Coleine C."/>
            <person name="Stajich J.E."/>
            <person name="Selbmann L."/>
        </authorList>
    </citation>
    <scope>NUCLEOTIDE SEQUENCE</scope>
    <source>
        <strain evidence="2">CCFEE 5401</strain>
    </source>
</reference>
<dbReference type="AlphaFoldDB" id="A0AAN7T8E2"/>
<protein>
    <submittedName>
        <fullName evidence="2">Uncharacterized protein</fullName>
    </submittedName>
</protein>
<gene>
    <name evidence="2" type="ORF">LTR62_002374</name>
</gene>
<evidence type="ECO:0000313" key="3">
    <source>
        <dbReference type="Proteomes" id="UP001310890"/>
    </source>
</evidence>
<dbReference type="EMBL" id="JAVRRL010000169">
    <property type="protein sequence ID" value="KAK5105687.1"/>
    <property type="molecule type" value="Genomic_DNA"/>
</dbReference>
<feature type="region of interest" description="Disordered" evidence="1">
    <location>
        <begin position="1"/>
        <end position="80"/>
    </location>
</feature>
<evidence type="ECO:0000313" key="2">
    <source>
        <dbReference type="EMBL" id="KAK5105687.1"/>
    </source>
</evidence>
<comment type="caution">
    <text evidence="2">The sequence shown here is derived from an EMBL/GenBank/DDBJ whole genome shotgun (WGS) entry which is preliminary data.</text>
</comment>
<name>A0AAN7T8E2_9PEZI</name>
<evidence type="ECO:0000256" key="1">
    <source>
        <dbReference type="SAM" id="MobiDB-lite"/>
    </source>
</evidence>
<dbReference type="Proteomes" id="UP001310890">
    <property type="component" value="Unassembled WGS sequence"/>
</dbReference>